<dbReference type="CDD" id="cd00187">
    <property type="entry name" value="TOP4c"/>
    <property type="match status" value="1"/>
</dbReference>
<protein>
    <recommendedName>
        <fullName evidence="3">DNA topoisomerase (ATP-hydrolyzing)</fullName>
        <ecNumber evidence="3">5.6.2.2</ecNumber>
    </recommendedName>
</protein>
<feature type="domain" description="Topo IIA-type catalytic" evidence="8">
    <location>
        <begin position="48"/>
        <end position="538"/>
    </location>
</feature>
<evidence type="ECO:0000259" key="8">
    <source>
        <dbReference type="PROSITE" id="PS52040"/>
    </source>
</evidence>
<evidence type="ECO:0000256" key="6">
    <source>
        <dbReference type="ARBA" id="ARBA00023235"/>
    </source>
</evidence>
<name>A0A3B0SSW7_9ZZZZ</name>
<dbReference type="NCBIfam" id="NF004043">
    <property type="entry name" value="PRK05560.1"/>
    <property type="match status" value="1"/>
</dbReference>
<evidence type="ECO:0000256" key="7">
    <source>
        <dbReference type="SAM" id="MobiDB-lite"/>
    </source>
</evidence>
<dbReference type="Gene3D" id="3.90.199.10">
    <property type="entry name" value="Topoisomerase II, domain 5"/>
    <property type="match status" value="1"/>
</dbReference>
<keyword evidence="6 9" id="KW-0413">Isomerase</keyword>
<dbReference type="InterPro" id="IPR035516">
    <property type="entry name" value="Gyrase/topoIV_suA_C"/>
</dbReference>
<proteinExistence type="inferred from homology"/>
<dbReference type="InterPro" id="IPR050220">
    <property type="entry name" value="Type_II_DNA_Topoisomerases"/>
</dbReference>
<dbReference type="InterPro" id="IPR013757">
    <property type="entry name" value="Topo_IIA_A_a_sf"/>
</dbReference>
<evidence type="ECO:0000256" key="2">
    <source>
        <dbReference type="ARBA" id="ARBA00008263"/>
    </source>
</evidence>
<dbReference type="FunFam" id="3.30.1360.40:FF:000002">
    <property type="entry name" value="DNA gyrase subunit A"/>
    <property type="match status" value="1"/>
</dbReference>
<sequence length="600" mass="66757">MADDNNDDNSPDDDGAQGEPDVSVISIEDEMRRSYLDYAMSVIVSRAIPDARDGLKPVHRRILWSMQENGNHWNKQYRKSARVVGDVIGKYHPHGDQSVYDALVRMAQDFSLRLPLLDGQGNFGSIDGDPPAAYRYTEVRMEKVAHALLEDVEKATVDFQPNYDGSEHEPKVLPARFPNLLVNGAGGIAVGMATNIPPHNLGEIIDATVAMIDNTDITDEELIAIVPGPDFPTAGMILGRAGSKAALLLGRGSVLMRGRATIEEVRKDRYGIIITEIPFQVNKSLMIERIAGLVREKKIEGIADIRDESNREGIRVVIELRRDAAGDVVLNQLYRHSQLQQTFSVNLLALNGGQPQQMSLRNVLTAFIRFREEVVTRRTKFELNKARDRAHILVGLAIAVANIDEIVALIRRAPDPATAKAQLLERGWPAKDLAPLVALVADPRHMMSDGDILKLSEEQAKAILDLRLQRLTALGRDEIGDELKGLADKIADYLDILRRRDRVMTIIKDELIAVKDEFATPRRTEMVDAEGEVDDEDLITQEDMVVTVTHSGYVKRTALSTYRAQKRGGKGRAGMKFKDEDFVAQLFVGHTHTPLLFFTS</sequence>
<comment type="similarity">
    <text evidence="2">Belongs to the type II topoisomerase GyrA/ParC subunit family.</text>
</comment>
<dbReference type="PANTHER" id="PTHR43493">
    <property type="entry name" value="DNA GYRASE/TOPOISOMERASE SUBUNIT A"/>
    <property type="match status" value="1"/>
</dbReference>
<dbReference type="SUPFAM" id="SSF101904">
    <property type="entry name" value="GyrA/ParC C-terminal domain-like"/>
    <property type="match status" value="1"/>
</dbReference>
<evidence type="ECO:0000313" key="9">
    <source>
        <dbReference type="EMBL" id="VAW04187.1"/>
    </source>
</evidence>
<dbReference type="GO" id="GO:0006265">
    <property type="term" value="P:DNA topological change"/>
    <property type="evidence" value="ECO:0007669"/>
    <property type="project" value="InterPro"/>
</dbReference>
<keyword evidence="4" id="KW-0799">Topoisomerase</keyword>
<dbReference type="Pfam" id="PF00521">
    <property type="entry name" value="DNA_topoisoIV"/>
    <property type="match status" value="1"/>
</dbReference>
<gene>
    <name evidence="9" type="ORF">MNBD_ALPHA05-2008</name>
</gene>
<dbReference type="InterPro" id="IPR006691">
    <property type="entry name" value="GyrA/parC_rep"/>
</dbReference>
<dbReference type="FunFam" id="3.90.199.10:FF:000001">
    <property type="entry name" value="DNA gyrase subunit A"/>
    <property type="match status" value="1"/>
</dbReference>
<dbReference type="Gene3D" id="3.30.1360.40">
    <property type="match status" value="1"/>
</dbReference>
<dbReference type="InterPro" id="IPR013758">
    <property type="entry name" value="Topo_IIA_A/C_ab"/>
</dbReference>
<dbReference type="InterPro" id="IPR002205">
    <property type="entry name" value="Topo_IIA_dom_A"/>
</dbReference>
<feature type="non-terminal residue" evidence="9">
    <location>
        <position position="600"/>
    </location>
</feature>
<dbReference type="SUPFAM" id="SSF56719">
    <property type="entry name" value="Type II DNA topoisomerase"/>
    <property type="match status" value="1"/>
</dbReference>
<dbReference type="GO" id="GO:0003677">
    <property type="term" value="F:DNA binding"/>
    <property type="evidence" value="ECO:0007669"/>
    <property type="project" value="UniProtKB-KW"/>
</dbReference>
<dbReference type="PROSITE" id="PS52040">
    <property type="entry name" value="TOPO_IIA"/>
    <property type="match status" value="1"/>
</dbReference>
<dbReference type="NCBIfam" id="NF004044">
    <property type="entry name" value="PRK05561.1"/>
    <property type="match status" value="1"/>
</dbReference>
<accession>A0A3B0SSW7</accession>
<dbReference type="Pfam" id="PF03989">
    <property type="entry name" value="DNA_gyraseA_C"/>
    <property type="match status" value="1"/>
</dbReference>
<dbReference type="GO" id="GO:0005524">
    <property type="term" value="F:ATP binding"/>
    <property type="evidence" value="ECO:0007669"/>
    <property type="project" value="InterPro"/>
</dbReference>
<organism evidence="9">
    <name type="scientific">hydrothermal vent metagenome</name>
    <dbReference type="NCBI Taxonomy" id="652676"/>
    <lineage>
        <taxon>unclassified sequences</taxon>
        <taxon>metagenomes</taxon>
        <taxon>ecological metagenomes</taxon>
    </lineage>
</organism>
<reference evidence="9" key="1">
    <citation type="submission" date="2018-06" db="EMBL/GenBank/DDBJ databases">
        <authorList>
            <person name="Zhirakovskaya E."/>
        </authorList>
    </citation>
    <scope>NUCLEOTIDE SEQUENCE</scope>
</reference>
<evidence type="ECO:0000256" key="1">
    <source>
        <dbReference type="ARBA" id="ARBA00000185"/>
    </source>
</evidence>
<dbReference type="Gene3D" id="1.10.268.10">
    <property type="entry name" value="Topoisomerase, domain 3"/>
    <property type="match status" value="1"/>
</dbReference>
<dbReference type="EC" id="5.6.2.2" evidence="3"/>
<dbReference type="Gene3D" id="2.120.10.90">
    <property type="entry name" value="DNA gyrase/topoisomerase IV, subunit A, C-terminal"/>
    <property type="match status" value="1"/>
</dbReference>
<dbReference type="NCBIfam" id="TIGR01063">
    <property type="entry name" value="gyrA"/>
    <property type="match status" value="1"/>
</dbReference>
<feature type="compositionally biased region" description="Acidic residues" evidence="7">
    <location>
        <begin position="1"/>
        <end position="16"/>
    </location>
</feature>
<evidence type="ECO:0000256" key="5">
    <source>
        <dbReference type="ARBA" id="ARBA00023125"/>
    </source>
</evidence>
<dbReference type="PANTHER" id="PTHR43493:SF5">
    <property type="entry name" value="DNA GYRASE SUBUNIT A, CHLOROPLASTIC_MITOCHONDRIAL"/>
    <property type="match status" value="1"/>
</dbReference>
<dbReference type="FunFam" id="1.10.268.10:FF:000001">
    <property type="entry name" value="DNA gyrase subunit A"/>
    <property type="match status" value="1"/>
</dbReference>
<feature type="region of interest" description="Disordered" evidence="7">
    <location>
        <begin position="1"/>
        <end position="23"/>
    </location>
</feature>
<comment type="catalytic activity">
    <reaction evidence="1">
        <text>ATP-dependent breakage, passage and rejoining of double-stranded DNA.</text>
        <dbReference type="EC" id="5.6.2.2"/>
    </reaction>
</comment>
<evidence type="ECO:0000256" key="4">
    <source>
        <dbReference type="ARBA" id="ARBA00023029"/>
    </source>
</evidence>
<dbReference type="SMART" id="SM00434">
    <property type="entry name" value="TOP4c"/>
    <property type="match status" value="1"/>
</dbReference>
<dbReference type="GO" id="GO:0005737">
    <property type="term" value="C:cytoplasm"/>
    <property type="evidence" value="ECO:0007669"/>
    <property type="project" value="TreeGrafter"/>
</dbReference>
<dbReference type="InterPro" id="IPR013760">
    <property type="entry name" value="Topo_IIA-like_dom_sf"/>
</dbReference>
<dbReference type="EMBL" id="UOEH01000427">
    <property type="protein sequence ID" value="VAW04187.1"/>
    <property type="molecule type" value="Genomic_DNA"/>
</dbReference>
<keyword evidence="5" id="KW-0238">DNA-binding</keyword>
<dbReference type="AlphaFoldDB" id="A0A3B0SSW7"/>
<evidence type="ECO:0000256" key="3">
    <source>
        <dbReference type="ARBA" id="ARBA00012895"/>
    </source>
</evidence>
<dbReference type="GO" id="GO:0003918">
    <property type="term" value="F:DNA topoisomerase type II (double strand cut, ATP-hydrolyzing) activity"/>
    <property type="evidence" value="ECO:0007669"/>
    <property type="project" value="UniProtKB-EC"/>
</dbReference>
<dbReference type="GO" id="GO:0009330">
    <property type="term" value="C:DNA topoisomerase type II (double strand cut, ATP-hydrolyzing) complex"/>
    <property type="evidence" value="ECO:0007669"/>
    <property type="project" value="TreeGrafter"/>
</dbReference>